<dbReference type="InParanoid" id="A0A165IK03"/>
<keyword evidence="1" id="KW-0812">Transmembrane</keyword>
<dbReference type="Proteomes" id="UP000076871">
    <property type="component" value="Unassembled WGS sequence"/>
</dbReference>
<evidence type="ECO:0000313" key="2">
    <source>
        <dbReference type="EMBL" id="KZT13185.1"/>
    </source>
</evidence>
<accession>A0A165IK03</accession>
<dbReference type="RefSeq" id="XP_040770695.1">
    <property type="nucleotide sequence ID" value="XM_040902074.1"/>
</dbReference>
<protein>
    <submittedName>
        <fullName evidence="2">Uncharacterized protein</fullName>
    </submittedName>
</protein>
<keyword evidence="3" id="KW-1185">Reference proteome</keyword>
<dbReference type="GeneID" id="63819105"/>
<reference evidence="2 3" key="1">
    <citation type="journal article" date="2016" name="Mol. Biol. Evol.">
        <title>Comparative Genomics of Early-Diverging Mushroom-Forming Fungi Provides Insights into the Origins of Lignocellulose Decay Capabilities.</title>
        <authorList>
            <person name="Nagy L.G."/>
            <person name="Riley R."/>
            <person name="Tritt A."/>
            <person name="Adam C."/>
            <person name="Daum C."/>
            <person name="Floudas D."/>
            <person name="Sun H."/>
            <person name="Yadav J.S."/>
            <person name="Pangilinan J."/>
            <person name="Larsson K.H."/>
            <person name="Matsuura K."/>
            <person name="Barry K."/>
            <person name="Labutti K."/>
            <person name="Kuo R."/>
            <person name="Ohm R.A."/>
            <person name="Bhattacharya S.S."/>
            <person name="Shirouzu T."/>
            <person name="Yoshinaga Y."/>
            <person name="Martin F.M."/>
            <person name="Grigoriev I.V."/>
            <person name="Hibbett D.S."/>
        </authorList>
    </citation>
    <scope>NUCLEOTIDE SEQUENCE [LARGE SCALE GENOMIC DNA]</scope>
    <source>
        <strain evidence="2 3">93-53</strain>
    </source>
</reference>
<feature type="transmembrane region" description="Helical" evidence="1">
    <location>
        <begin position="66"/>
        <end position="88"/>
    </location>
</feature>
<dbReference type="AlphaFoldDB" id="A0A165IK03"/>
<keyword evidence="1" id="KW-1133">Transmembrane helix</keyword>
<dbReference type="EMBL" id="KV427605">
    <property type="protein sequence ID" value="KZT13185.1"/>
    <property type="molecule type" value="Genomic_DNA"/>
</dbReference>
<evidence type="ECO:0000256" key="1">
    <source>
        <dbReference type="SAM" id="Phobius"/>
    </source>
</evidence>
<sequence>MHVVCCAEKGHTMQSVSLCFPECIVSVGKFLDETSIFSRFCTKQVRQVGTHPKRSPQYYYPWQVSVFAWNPVLLPVVLFILGVIPVLLDCIRLRPLRRALAQYFVRMSGTLLTAAYHSDHAIRMSVSIVGGCTNTTGR</sequence>
<name>A0A165IK03_9APHY</name>
<evidence type="ECO:0000313" key="3">
    <source>
        <dbReference type="Proteomes" id="UP000076871"/>
    </source>
</evidence>
<gene>
    <name evidence="2" type="ORF">LAESUDRAFT_33720</name>
</gene>
<organism evidence="2 3">
    <name type="scientific">Laetiporus sulphureus 93-53</name>
    <dbReference type="NCBI Taxonomy" id="1314785"/>
    <lineage>
        <taxon>Eukaryota</taxon>
        <taxon>Fungi</taxon>
        <taxon>Dikarya</taxon>
        <taxon>Basidiomycota</taxon>
        <taxon>Agaricomycotina</taxon>
        <taxon>Agaricomycetes</taxon>
        <taxon>Polyporales</taxon>
        <taxon>Laetiporus</taxon>
    </lineage>
</organism>
<proteinExistence type="predicted"/>
<keyword evidence="1" id="KW-0472">Membrane</keyword>